<protein>
    <submittedName>
        <fullName evidence="13">Bifunctional phosphoribosyl-AMP cyclohydrolase/phosphoribosyl-ATP pyrophosphatase protein</fullName>
    </submittedName>
</protein>
<dbReference type="SUPFAM" id="SSF101386">
    <property type="entry name" value="all-alpha NTP pyrophosphatases"/>
    <property type="match status" value="1"/>
</dbReference>
<reference evidence="13" key="1">
    <citation type="journal article" date="2017" name="Science">
        <title>Giant viruses with an expanded complement of translation system components.</title>
        <authorList>
            <person name="Schulz F."/>
            <person name="Yutin N."/>
            <person name="Ivanova N.N."/>
            <person name="Ortega D.R."/>
            <person name="Lee T.K."/>
            <person name="Vierheilig J."/>
            <person name="Daims H."/>
            <person name="Horn M."/>
            <person name="Wagner M."/>
            <person name="Jensen G.J."/>
            <person name="Kyrpides N.C."/>
            <person name="Koonin E.V."/>
            <person name="Woyke T."/>
        </authorList>
    </citation>
    <scope>NUCLEOTIDE SEQUENCE</scope>
    <source>
        <strain evidence="13">KNV1</strain>
    </source>
</reference>
<dbReference type="GO" id="GO:0000105">
    <property type="term" value="P:L-histidine biosynthetic process"/>
    <property type="evidence" value="ECO:0007669"/>
    <property type="project" value="UniProtKB-UniPathway"/>
</dbReference>
<dbReference type="GO" id="GO:0004636">
    <property type="term" value="F:phosphoribosyl-ATP diphosphatase activity"/>
    <property type="evidence" value="ECO:0007669"/>
    <property type="project" value="UniProtKB-EC"/>
</dbReference>
<name>A0A1V0SIZ6_9VIRU</name>
<proteinExistence type="predicted"/>
<accession>A0A1V0SIZ6</accession>
<comment type="catalytic activity">
    <reaction evidence="1">
        <text>1-(5-phospho-beta-D-ribosyl)-5'-AMP + H2O = 1-(5-phospho-beta-D-ribosyl)-5-[(5-phospho-beta-D-ribosylamino)methylideneamino]imidazole-4-carboxamide</text>
        <dbReference type="Rhea" id="RHEA:20049"/>
        <dbReference type="ChEBI" id="CHEBI:15377"/>
        <dbReference type="ChEBI" id="CHEBI:58435"/>
        <dbReference type="ChEBI" id="CHEBI:59457"/>
        <dbReference type="EC" id="3.5.4.19"/>
    </reaction>
</comment>
<dbReference type="GO" id="GO:0003879">
    <property type="term" value="F:ATP phosphoribosyltransferase activity"/>
    <property type="evidence" value="ECO:0007669"/>
    <property type="project" value="InterPro"/>
</dbReference>
<organism evidence="13">
    <name type="scientific">Klosneuvirus KNV1</name>
    <dbReference type="NCBI Taxonomy" id="1977640"/>
    <lineage>
        <taxon>Viruses</taxon>
        <taxon>Varidnaviria</taxon>
        <taxon>Bamfordvirae</taxon>
        <taxon>Nucleocytoviricota</taxon>
        <taxon>Megaviricetes</taxon>
        <taxon>Imitervirales</taxon>
        <taxon>Mimiviridae</taxon>
        <taxon>Klosneuvirinae</taxon>
        <taxon>Klosneuvirus</taxon>
    </lineage>
</organism>
<evidence type="ECO:0000259" key="11">
    <source>
        <dbReference type="Pfam" id="PF01502"/>
    </source>
</evidence>
<dbReference type="SUPFAM" id="SSF53850">
    <property type="entry name" value="Periplasmic binding protein-like II"/>
    <property type="match status" value="1"/>
</dbReference>
<dbReference type="EMBL" id="KY684109">
    <property type="protein sequence ID" value="ARF11697.1"/>
    <property type="molecule type" value="Genomic_DNA"/>
</dbReference>
<evidence type="ECO:0000256" key="2">
    <source>
        <dbReference type="ARBA" id="ARBA00001460"/>
    </source>
</evidence>
<dbReference type="InterPro" id="IPR038019">
    <property type="entry name" value="PRib_AMP_CycHydrolase_sf"/>
</dbReference>
<keyword evidence="9" id="KW-0368">Histidine biosynthesis</keyword>
<dbReference type="InterPro" id="IPR013785">
    <property type="entry name" value="Aldolase_TIM"/>
</dbReference>
<keyword evidence="10" id="KW-0511">Multifunctional enzyme</keyword>
<feature type="domain" description="ATP phosphoribosyltransferase catalytic" evidence="12">
    <location>
        <begin position="493"/>
        <end position="639"/>
    </location>
</feature>
<feature type="domain" description="Phosphoribosyl-AMP cyclohydrolase" evidence="11">
    <location>
        <begin position="263"/>
        <end position="331"/>
    </location>
</feature>
<evidence type="ECO:0000256" key="6">
    <source>
        <dbReference type="ARBA" id="ARBA00022741"/>
    </source>
</evidence>
<keyword evidence="8" id="KW-0067">ATP-binding</keyword>
<evidence type="ECO:0000313" key="13">
    <source>
        <dbReference type="EMBL" id="ARF11697.1"/>
    </source>
</evidence>
<dbReference type="UniPathway" id="UPA00031">
    <property type="reaction ID" value="UER00007"/>
</dbReference>
<dbReference type="InterPro" id="IPR021130">
    <property type="entry name" value="PRib-ATP_PPHydrolase-like"/>
</dbReference>
<comment type="pathway">
    <text evidence="3">Amino-acid biosynthesis; L-histidine biosynthesis; L-histidine from 5-phospho-alpha-D-ribose 1-diphosphate: step 3/9.</text>
</comment>
<dbReference type="PANTHER" id="PTHR42945">
    <property type="entry name" value="HISTIDINE BIOSYNTHESIS BIFUNCTIONAL PROTEIN"/>
    <property type="match status" value="1"/>
</dbReference>
<evidence type="ECO:0000259" key="12">
    <source>
        <dbReference type="Pfam" id="PF01634"/>
    </source>
</evidence>
<evidence type="ECO:0000256" key="3">
    <source>
        <dbReference type="ARBA" id="ARBA00005169"/>
    </source>
</evidence>
<keyword evidence="7 13" id="KW-0378">Hydrolase</keyword>
<dbReference type="Pfam" id="PF00977">
    <property type="entry name" value="His_biosynth"/>
    <property type="match status" value="1"/>
</dbReference>
<keyword evidence="6" id="KW-0547">Nucleotide-binding</keyword>
<dbReference type="InterPro" id="IPR008179">
    <property type="entry name" value="HisE"/>
</dbReference>
<dbReference type="SUPFAM" id="SSF51366">
    <property type="entry name" value="Ribulose-phoshate binding barrel"/>
    <property type="match status" value="1"/>
</dbReference>
<gene>
    <name evidence="13" type="ORF">Klosneuvirus_2_133</name>
</gene>
<evidence type="ECO:0000256" key="5">
    <source>
        <dbReference type="ARBA" id="ARBA00022605"/>
    </source>
</evidence>
<dbReference type="SUPFAM" id="SSF141734">
    <property type="entry name" value="HisI-like"/>
    <property type="match status" value="1"/>
</dbReference>
<evidence type="ECO:0000256" key="1">
    <source>
        <dbReference type="ARBA" id="ARBA00000024"/>
    </source>
</evidence>
<evidence type="ECO:0000256" key="7">
    <source>
        <dbReference type="ARBA" id="ARBA00022801"/>
    </source>
</evidence>
<dbReference type="PANTHER" id="PTHR42945:SF1">
    <property type="entry name" value="HISTIDINE BIOSYNTHESIS BIFUNCTIONAL PROTEIN HIS7"/>
    <property type="match status" value="1"/>
</dbReference>
<evidence type="ECO:0000256" key="4">
    <source>
        <dbReference type="ARBA" id="ARBA00005204"/>
    </source>
</evidence>
<dbReference type="Gene3D" id="3.10.20.810">
    <property type="entry name" value="Phosphoribosyl-AMP cyclohydrolase"/>
    <property type="match status" value="1"/>
</dbReference>
<dbReference type="Pfam" id="PF01634">
    <property type="entry name" value="HisG"/>
    <property type="match status" value="1"/>
</dbReference>
<dbReference type="InterPro" id="IPR013820">
    <property type="entry name" value="ATP_PRibTrfase_cat"/>
</dbReference>
<dbReference type="Pfam" id="PF01503">
    <property type="entry name" value="PRA-PH"/>
    <property type="match status" value="1"/>
</dbReference>
<dbReference type="Gene3D" id="3.40.190.10">
    <property type="entry name" value="Periplasmic binding protein-like II"/>
    <property type="match status" value="2"/>
</dbReference>
<evidence type="ECO:0000256" key="8">
    <source>
        <dbReference type="ARBA" id="ARBA00022840"/>
    </source>
</evidence>
<dbReference type="GO" id="GO:0005524">
    <property type="term" value="F:ATP binding"/>
    <property type="evidence" value="ECO:0007669"/>
    <property type="project" value="UniProtKB-KW"/>
</dbReference>
<sequence length="646" mass="72696">MDYKPSFIPTLDISKGQAVLVKHGNVYKVLGDPMEKAKFISIGGHFQVIDIDAAKGEGSNKDLIKQIVKKYPCYVGGGIRTYEDATEFLNSSARRVIISTAISQELISKLPKDRTIVAFDIDEKNNIFTHGRKGVMDKNLFQMIDEFAPFIETMTITFHHTEGTCKGIPFEQAKEIKHYVSKYDIKLIVAGGISTVKEIKELIDLDLVPQFGSGFWNGKFTLGEVYECISQKVLLLKNIIYNDVPLIPIVVQSFDGVVLGVVFGTPETVRLSADSRIATFYSRDKQGVWVKGSTSGCYHQVTSIHYCCDGTALRFIVKGNKFCHTGSESCFGHNDPARASLRSMQHVLQDRLNSDNSHSYTKALLNDGFMIHSKVMEEAEELISAHTSDEIAHEAADLIYFMLMFLEKNKIDISDVESELIKRRYTVIKDEVGVKMKNKDKFKIGVILNNMPTQFVFEYLEALFDTKIKKESDNPRCLKYVCENPNLMIVPTKPKDVSTLMNNGFMDAVVSYEDIIINYSANAEKTIIKQTKSKNVSIVVACKEEVTLEQLKEENKERKLVIMAEYVKLTSDWVSKHDLKAKIVHVSGSSESYLVSDMCDMCVVVCDSGSTLKANGLKVLDTLVTTNINLFVHPKKKEMLYKLLKQ</sequence>
<dbReference type="Gene3D" id="3.20.20.70">
    <property type="entry name" value="Aldolase class I"/>
    <property type="match status" value="1"/>
</dbReference>
<dbReference type="Gene3D" id="1.10.287.1080">
    <property type="entry name" value="MazG-like"/>
    <property type="match status" value="1"/>
</dbReference>
<comment type="pathway">
    <text evidence="4">Amino-acid biosynthesis; L-histidine biosynthesis; L-histidine from 5-phospho-alpha-D-ribose 1-diphosphate: step 2/9.</text>
</comment>
<comment type="catalytic activity">
    <reaction evidence="2">
        <text>1-(5-phospho-beta-D-ribosyl)-ATP + H2O = 1-(5-phospho-beta-D-ribosyl)-5'-AMP + diphosphate + H(+)</text>
        <dbReference type="Rhea" id="RHEA:22828"/>
        <dbReference type="ChEBI" id="CHEBI:15377"/>
        <dbReference type="ChEBI" id="CHEBI:15378"/>
        <dbReference type="ChEBI" id="CHEBI:33019"/>
        <dbReference type="ChEBI" id="CHEBI:59457"/>
        <dbReference type="ChEBI" id="CHEBI:73183"/>
        <dbReference type="EC" id="3.6.1.31"/>
    </reaction>
</comment>
<evidence type="ECO:0000256" key="9">
    <source>
        <dbReference type="ARBA" id="ARBA00023102"/>
    </source>
</evidence>
<dbReference type="InterPro" id="IPR002496">
    <property type="entry name" value="PRib_AMP_CycHydrolase_dom"/>
</dbReference>
<dbReference type="InterPro" id="IPR006062">
    <property type="entry name" value="His_biosynth"/>
</dbReference>
<dbReference type="InterPro" id="IPR011060">
    <property type="entry name" value="RibuloseP-bd_barrel"/>
</dbReference>
<keyword evidence="5" id="KW-0028">Amino-acid biosynthesis</keyword>
<evidence type="ECO:0000256" key="10">
    <source>
        <dbReference type="ARBA" id="ARBA00023268"/>
    </source>
</evidence>
<dbReference type="NCBIfam" id="TIGR03188">
    <property type="entry name" value="histidine_hisI"/>
    <property type="match status" value="1"/>
</dbReference>
<dbReference type="GO" id="GO:0004635">
    <property type="term" value="F:phosphoribosyl-AMP cyclohydrolase activity"/>
    <property type="evidence" value="ECO:0007669"/>
    <property type="project" value="UniProtKB-EC"/>
</dbReference>
<dbReference type="Pfam" id="PF01502">
    <property type="entry name" value="PRA-CH"/>
    <property type="match status" value="1"/>
</dbReference>